<gene>
    <name evidence="1" type="ORF">LCGC14_2898890</name>
</gene>
<name>A0A0F8XVG4_9ZZZZ</name>
<organism evidence="1">
    <name type="scientific">marine sediment metagenome</name>
    <dbReference type="NCBI Taxonomy" id="412755"/>
    <lineage>
        <taxon>unclassified sequences</taxon>
        <taxon>metagenomes</taxon>
        <taxon>ecological metagenomes</taxon>
    </lineage>
</organism>
<dbReference type="EMBL" id="LAZR01057008">
    <property type="protein sequence ID" value="KKK72938.1"/>
    <property type="molecule type" value="Genomic_DNA"/>
</dbReference>
<accession>A0A0F8XVG4</accession>
<dbReference type="AlphaFoldDB" id="A0A0F8XVG4"/>
<protein>
    <submittedName>
        <fullName evidence="1">Uncharacterized protein</fullName>
    </submittedName>
</protein>
<proteinExistence type="predicted"/>
<sequence length="68" mass="7336">MWAFVATGISLVAAIASLTYAWFAWRHARDAQAAAIEARRLLDMELIAGDLVAAPLDVPDNRRGVRGG</sequence>
<evidence type="ECO:0000313" key="1">
    <source>
        <dbReference type="EMBL" id="KKK72938.1"/>
    </source>
</evidence>
<reference evidence="1" key="1">
    <citation type="journal article" date="2015" name="Nature">
        <title>Complex archaea that bridge the gap between prokaryotes and eukaryotes.</title>
        <authorList>
            <person name="Spang A."/>
            <person name="Saw J.H."/>
            <person name="Jorgensen S.L."/>
            <person name="Zaremba-Niedzwiedzka K."/>
            <person name="Martijn J."/>
            <person name="Lind A.E."/>
            <person name="van Eijk R."/>
            <person name="Schleper C."/>
            <person name="Guy L."/>
            <person name="Ettema T.J."/>
        </authorList>
    </citation>
    <scope>NUCLEOTIDE SEQUENCE</scope>
</reference>
<comment type="caution">
    <text evidence="1">The sequence shown here is derived from an EMBL/GenBank/DDBJ whole genome shotgun (WGS) entry which is preliminary data.</text>
</comment>